<proteinExistence type="inferred from homology"/>
<feature type="transmembrane region" description="Helical" evidence="7">
    <location>
        <begin position="87"/>
        <end position="107"/>
    </location>
</feature>
<evidence type="ECO:0000313" key="9">
    <source>
        <dbReference type="EMBL" id="EDV39882.1"/>
    </source>
</evidence>
<dbReference type="PROSITE" id="PS50850">
    <property type="entry name" value="MFS"/>
    <property type="match status" value="1"/>
</dbReference>
<dbReference type="SUPFAM" id="SSF103473">
    <property type="entry name" value="MFS general substrate transporter"/>
    <property type="match status" value="1"/>
</dbReference>
<feature type="transmembrane region" description="Helical" evidence="7">
    <location>
        <begin position="147"/>
        <end position="168"/>
    </location>
</feature>
<sequence length="486" mass="53199">MPESDVDDALVTIGFGCGQVIILAVSFVTTMYSVTESMGIGYVIVRTSCEWETDRVMKTMMASTLLAGMVASGYFLGFLADRFGRRTIIIMSLMGALTFSLITSLMPNPYAFIVTRLIVGLFLSGSASLAVGFLIEFYAPPWRAKASMLVSFGVGFALIFCPLVAMALLPHDVTLQIAEDVVLHDWRFLLMIFSLPGWIALVSISLVPETPYFLLSVGRVDAAKDALKWVAKMNGKGKVWDEMKINLTPETRNTLMEGMSACKELLYEAVRLFRPPYAARFIGCLLILFGIFFSSVGMGVWYPIIRNADENQYVRMCDNPAITGIGLNKTYHGHETKLDCHDKFTNFHDPIFYGCCYVIFYGVATVLVLLIPRKYVLALHIGSGAVLGFCLNFVATPLSVLVCFTGLITVPGVLISLASSVMVDLLPIHMRGKALCMGRSLARLGSVIGTNLVGLAMKVSCDVTINIFVVYLTICTVVCLLLPKGT</sequence>
<reference evidence="9 10" key="1">
    <citation type="journal article" date="2007" name="Nature">
        <title>Evolution of genes and genomes on the Drosophila phylogeny.</title>
        <authorList>
            <consortium name="Drosophila 12 Genomes Consortium"/>
            <person name="Clark A.G."/>
            <person name="Eisen M.B."/>
            <person name="Smith D.R."/>
            <person name="Bergman C.M."/>
            <person name="Oliver B."/>
            <person name="Markow T.A."/>
            <person name="Kaufman T.C."/>
            <person name="Kellis M."/>
            <person name="Gelbart W."/>
            <person name="Iyer V.N."/>
            <person name="Pollard D.A."/>
            <person name="Sackton T.B."/>
            <person name="Larracuente A.M."/>
            <person name="Singh N.D."/>
            <person name="Abad J.P."/>
            <person name="Abt D.N."/>
            <person name="Adryan B."/>
            <person name="Aguade M."/>
            <person name="Akashi H."/>
            <person name="Anderson W.W."/>
            <person name="Aquadro C.F."/>
            <person name="Ardell D.H."/>
            <person name="Arguello R."/>
            <person name="Artieri C.G."/>
            <person name="Barbash D.A."/>
            <person name="Barker D."/>
            <person name="Barsanti P."/>
            <person name="Batterham P."/>
            <person name="Batzoglou S."/>
            <person name="Begun D."/>
            <person name="Bhutkar A."/>
            <person name="Blanco E."/>
            <person name="Bosak S.A."/>
            <person name="Bradley R.K."/>
            <person name="Brand A.D."/>
            <person name="Brent M.R."/>
            <person name="Brooks A.N."/>
            <person name="Brown R.H."/>
            <person name="Butlin R.K."/>
            <person name="Caggese C."/>
            <person name="Calvi B.R."/>
            <person name="Bernardo de Carvalho A."/>
            <person name="Caspi A."/>
            <person name="Castrezana S."/>
            <person name="Celniker S.E."/>
            <person name="Chang J.L."/>
            <person name="Chapple C."/>
            <person name="Chatterji S."/>
            <person name="Chinwalla A."/>
            <person name="Civetta A."/>
            <person name="Clifton S.W."/>
            <person name="Comeron J.M."/>
            <person name="Costello J.C."/>
            <person name="Coyne J.A."/>
            <person name="Daub J."/>
            <person name="David R.G."/>
            <person name="Delcher A.L."/>
            <person name="Delehaunty K."/>
            <person name="Do C.B."/>
            <person name="Ebling H."/>
            <person name="Edwards K."/>
            <person name="Eickbush T."/>
            <person name="Evans J.D."/>
            <person name="Filipski A."/>
            <person name="Findeiss S."/>
            <person name="Freyhult E."/>
            <person name="Fulton L."/>
            <person name="Fulton R."/>
            <person name="Garcia A.C."/>
            <person name="Gardiner A."/>
            <person name="Garfield D.A."/>
            <person name="Garvin B.E."/>
            <person name="Gibson G."/>
            <person name="Gilbert D."/>
            <person name="Gnerre S."/>
            <person name="Godfrey J."/>
            <person name="Good R."/>
            <person name="Gotea V."/>
            <person name="Gravely B."/>
            <person name="Greenberg A.J."/>
            <person name="Griffiths-Jones S."/>
            <person name="Gross S."/>
            <person name="Guigo R."/>
            <person name="Gustafson E.A."/>
            <person name="Haerty W."/>
            <person name="Hahn M.W."/>
            <person name="Halligan D.L."/>
            <person name="Halpern A.L."/>
            <person name="Halter G.M."/>
            <person name="Han M.V."/>
            <person name="Heger A."/>
            <person name="Hillier L."/>
            <person name="Hinrichs A.S."/>
            <person name="Holmes I."/>
            <person name="Hoskins R.A."/>
            <person name="Hubisz M.J."/>
            <person name="Hultmark D."/>
            <person name="Huntley M.A."/>
            <person name="Jaffe D.B."/>
            <person name="Jagadeeshan S."/>
            <person name="Jeck W.R."/>
            <person name="Johnson J."/>
            <person name="Jones C.D."/>
            <person name="Jordan W.C."/>
            <person name="Karpen G.H."/>
            <person name="Kataoka E."/>
            <person name="Keightley P.D."/>
            <person name="Kheradpour P."/>
            <person name="Kirkness E.F."/>
            <person name="Koerich L.B."/>
            <person name="Kristiansen K."/>
            <person name="Kudrna D."/>
            <person name="Kulathinal R.J."/>
            <person name="Kumar S."/>
            <person name="Kwok R."/>
            <person name="Lander E."/>
            <person name="Langley C.H."/>
            <person name="Lapoint R."/>
            <person name="Lazzaro B.P."/>
            <person name="Lee S.J."/>
            <person name="Levesque L."/>
            <person name="Li R."/>
            <person name="Lin C.F."/>
            <person name="Lin M.F."/>
            <person name="Lindblad-Toh K."/>
            <person name="Llopart A."/>
            <person name="Long M."/>
            <person name="Low L."/>
            <person name="Lozovsky E."/>
            <person name="Lu J."/>
            <person name="Luo M."/>
            <person name="Machado C.A."/>
            <person name="Makalowski W."/>
            <person name="Marzo M."/>
            <person name="Matsuda M."/>
            <person name="Matzkin L."/>
            <person name="McAllister B."/>
            <person name="McBride C.S."/>
            <person name="McKernan B."/>
            <person name="McKernan K."/>
            <person name="Mendez-Lago M."/>
            <person name="Minx P."/>
            <person name="Mollenhauer M.U."/>
            <person name="Montooth K."/>
            <person name="Mount S.M."/>
            <person name="Mu X."/>
            <person name="Myers E."/>
            <person name="Negre B."/>
            <person name="Newfeld S."/>
            <person name="Nielsen R."/>
            <person name="Noor M.A."/>
            <person name="O'Grady P."/>
            <person name="Pachter L."/>
            <person name="Papaceit M."/>
            <person name="Parisi M.J."/>
            <person name="Parisi M."/>
            <person name="Parts L."/>
            <person name="Pedersen J.S."/>
            <person name="Pesole G."/>
            <person name="Phillippy A.M."/>
            <person name="Ponting C.P."/>
            <person name="Pop M."/>
            <person name="Porcelli D."/>
            <person name="Powell J.R."/>
            <person name="Prohaska S."/>
            <person name="Pruitt K."/>
            <person name="Puig M."/>
            <person name="Quesneville H."/>
            <person name="Ram K.R."/>
            <person name="Rand D."/>
            <person name="Rasmussen M.D."/>
            <person name="Reed L.K."/>
            <person name="Reenan R."/>
            <person name="Reily A."/>
            <person name="Remington K.A."/>
            <person name="Rieger T.T."/>
            <person name="Ritchie M.G."/>
            <person name="Robin C."/>
            <person name="Rogers Y.H."/>
            <person name="Rohde C."/>
            <person name="Rozas J."/>
            <person name="Rubenfield M.J."/>
            <person name="Ruiz A."/>
            <person name="Russo S."/>
            <person name="Salzberg S.L."/>
            <person name="Sanchez-Gracia A."/>
            <person name="Saranga D.J."/>
            <person name="Sato H."/>
            <person name="Schaeffer S.W."/>
            <person name="Schatz M.C."/>
            <person name="Schlenke T."/>
            <person name="Schwartz R."/>
            <person name="Segarra C."/>
            <person name="Singh R.S."/>
            <person name="Sirot L."/>
            <person name="Sirota M."/>
            <person name="Sisneros N.B."/>
            <person name="Smith C.D."/>
            <person name="Smith T.F."/>
            <person name="Spieth J."/>
            <person name="Stage D.E."/>
            <person name="Stark A."/>
            <person name="Stephan W."/>
            <person name="Strausberg R.L."/>
            <person name="Strempel S."/>
            <person name="Sturgill D."/>
            <person name="Sutton G."/>
            <person name="Sutton G.G."/>
            <person name="Tao W."/>
            <person name="Teichmann S."/>
            <person name="Tobari Y.N."/>
            <person name="Tomimura Y."/>
            <person name="Tsolas J.M."/>
            <person name="Valente V.L."/>
            <person name="Venter E."/>
            <person name="Venter J.C."/>
            <person name="Vicario S."/>
            <person name="Vieira F.G."/>
            <person name="Vilella A.J."/>
            <person name="Villasante A."/>
            <person name="Walenz B."/>
            <person name="Wang J."/>
            <person name="Wasserman M."/>
            <person name="Watts T."/>
            <person name="Wilson D."/>
            <person name="Wilson R.K."/>
            <person name="Wing R.A."/>
            <person name="Wolfner M.F."/>
            <person name="Wong A."/>
            <person name="Wong G.K."/>
            <person name="Wu C.I."/>
            <person name="Wu G."/>
            <person name="Yamamoto D."/>
            <person name="Yang H.P."/>
            <person name="Yang S.P."/>
            <person name="Yorke J.A."/>
            <person name="Yoshida K."/>
            <person name="Zdobnov E."/>
            <person name="Zhang P."/>
            <person name="Zhang Y."/>
            <person name="Zimin A.V."/>
            <person name="Baldwin J."/>
            <person name="Abdouelleil A."/>
            <person name="Abdulkadir J."/>
            <person name="Abebe A."/>
            <person name="Abera B."/>
            <person name="Abreu J."/>
            <person name="Acer S.C."/>
            <person name="Aftuck L."/>
            <person name="Alexander A."/>
            <person name="An P."/>
            <person name="Anderson E."/>
            <person name="Anderson S."/>
            <person name="Arachi H."/>
            <person name="Azer M."/>
            <person name="Bachantsang P."/>
            <person name="Barry A."/>
            <person name="Bayul T."/>
            <person name="Berlin A."/>
            <person name="Bessette D."/>
            <person name="Bloom T."/>
            <person name="Blye J."/>
            <person name="Boguslavskiy L."/>
            <person name="Bonnet C."/>
            <person name="Boukhgalter B."/>
            <person name="Bourzgui I."/>
            <person name="Brown A."/>
            <person name="Cahill P."/>
            <person name="Channer S."/>
            <person name="Cheshatsang Y."/>
            <person name="Chuda L."/>
            <person name="Citroen M."/>
            <person name="Collymore A."/>
            <person name="Cooke P."/>
            <person name="Costello M."/>
            <person name="D'Aco K."/>
            <person name="Daza R."/>
            <person name="De Haan G."/>
            <person name="DeGray S."/>
            <person name="DeMaso C."/>
            <person name="Dhargay N."/>
            <person name="Dooley K."/>
            <person name="Dooley E."/>
            <person name="Doricent M."/>
            <person name="Dorje P."/>
            <person name="Dorjee K."/>
            <person name="Dupes A."/>
            <person name="Elong R."/>
            <person name="Falk J."/>
            <person name="Farina A."/>
            <person name="Faro S."/>
            <person name="Ferguson D."/>
            <person name="Fisher S."/>
            <person name="Foley C.D."/>
            <person name="Franke A."/>
            <person name="Friedrich D."/>
            <person name="Gadbois L."/>
            <person name="Gearin G."/>
            <person name="Gearin C.R."/>
            <person name="Giannoukos G."/>
            <person name="Goode T."/>
            <person name="Graham J."/>
            <person name="Grandbois E."/>
            <person name="Grewal S."/>
            <person name="Gyaltsen K."/>
            <person name="Hafez N."/>
            <person name="Hagos B."/>
            <person name="Hall J."/>
            <person name="Henson C."/>
            <person name="Hollinger A."/>
            <person name="Honan T."/>
            <person name="Huard M.D."/>
            <person name="Hughes L."/>
            <person name="Hurhula B."/>
            <person name="Husby M.E."/>
            <person name="Kamat A."/>
            <person name="Kanga B."/>
            <person name="Kashin S."/>
            <person name="Khazanovich D."/>
            <person name="Kisner P."/>
            <person name="Lance K."/>
            <person name="Lara M."/>
            <person name="Lee W."/>
            <person name="Lennon N."/>
            <person name="Letendre F."/>
            <person name="LeVine R."/>
            <person name="Lipovsky A."/>
            <person name="Liu X."/>
            <person name="Liu J."/>
            <person name="Liu S."/>
            <person name="Lokyitsang T."/>
            <person name="Lokyitsang Y."/>
            <person name="Lubonja R."/>
            <person name="Lui A."/>
            <person name="MacDonald P."/>
            <person name="Magnisalis V."/>
            <person name="Maru K."/>
            <person name="Matthews C."/>
            <person name="McCusker W."/>
            <person name="McDonough S."/>
            <person name="Mehta T."/>
            <person name="Meldrim J."/>
            <person name="Meneus L."/>
            <person name="Mihai O."/>
            <person name="Mihalev A."/>
            <person name="Mihova T."/>
            <person name="Mittelman R."/>
            <person name="Mlenga V."/>
            <person name="Montmayeur A."/>
            <person name="Mulrain L."/>
            <person name="Navidi A."/>
            <person name="Naylor J."/>
            <person name="Negash T."/>
            <person name="Nguyen T."/>
            <person name="Nguyen N."/>
            <person name="Nicol R."/>
            <person name="Norbu C."/>
            <person name="Norbu N."/>
            <person name="Novod N."/>
            <person name="O'Neill B."/>
            <person name="Osman S."/>
            <person name="Markiewicz E."/>
            <person name="Oyono O.L."/>
            <person name="Patti C."/>
            <person name="Phunkhang P."/>
            <person name="Pierre F."/>
            <person name="Priest M."/>
            <person name="Raghuraman S."/>
            <person name="Rege F."/>
            <person name="Reyes R."/>
            <person name="Rise C."/>
            <person name="Rogov P."/>
            <person name="Ross K."/>
            <person name="Ryan E."/>
            <person name="Settipalli S."/>
            <person name="Shea T."/>
            <person name="Sherpa N."/>
            <person name="Shi L."/>
            <person name="Shih D."/>
            <person name="Sparrow T."/>
            <person name="Spaulding J."/>
            <person name="Stalker J."/>
            <person name="Stange-Thomann N."/>
            <person name="Stavropoulos S."/>
            <person name="Stone C."/>
            <person name="Strader C."/>
            <person name="Tesfaye S."/>
            <person name="Thomson T."/>
            <person name="Thoulutsang Y."/>
            <person name="Thoulutsang D."/>
            <person name="Topham K."/>
            <person name="Topping I."/>
            <person name="Tsamla T."/>
            <person name="Vassiliev H."/>
            <person name="Vo A."/>
            <person name="Wangchuk T."/>
            <person name="Wangdi T."/>
            <person name="Weiand M."/>
            <person name="Wilkinson J."/>
            <person name="Wilson A."/>
            <person name="Yadav S."/>
            <person name="Young G."/>
            <person name="Yu Q."/>
            <person name="Zembek L."/>
            <person name="Zhong D."/>
            <person name="Zimmer A."/>
            <person name="Zwirko Z."/>
            <person name="Jaffe D.B."/>
            <person name="Alvarez P."/>
            <person name="Brockman W."/>
            <person name="Butler J."/>
            <person name="Chin C."/>
            <person name="Gnerre S."/>
            <person name="Grabherr M."/>
            <person name="Kleber M."/>
            <person name="Mauceli E."/>
            <person name="MacCallum I."/>
        </authorList>
    </citation>
    <scope>NUCLEOTIDE SEQUENCE [LARGE SCALE GENOMIC DNA]</scope>
    <source>
        <strain evidence="10">Tucson 14024-0371.13</strain>
    </source>
</reference>
<dbReference type="PhylomeDB" id="B3M7I4"/>
<dbReference type="PANTHER" id="PTHR23511:SF37">
    <property type="entry name" value="MAJOR FACILITATOR SUPERFAMILY (MFS) PROFILE DOMAIN-CONTAINING PROTEIN-RELATED"/>
    <property type="match status" value="1"/>
</dbReference>
<evidence type="ECO:0000256" key="3">
    <source>
        <dbReference type="ARBA" id="ARBA00022448"/>
    </source>
</evidence>
<dbReference type="OrthoDB" id="10262656at2759"/>
<dbReference type="HOGENOM" id="CLU_001265_46_15_1"/>
<keyword evidence="3" id="KW-0813">Transport</keyword>
<dbReference type="KEGG" id="dan:6506879"/>
<feature type="transmembrane region" description="Helical" evidence="7">
    <location>
        <begin position="407"/>
        <end position="428"/>
    </location>
</feature>
<comment type="subcellular location">
    <subcellularLocation>
        <location evidence="1">Membrane</location>
        <topology evidence="1">Multi-pass membrane protein</topology>
    </subcellularLocation>
</comment>
<feature type="transmembrane region" description="Helical" evidence="7">
    <location>
        <begin position="377"/>
        <end position="395"/>
    </location>
</feature>
<dbReference type="PROSITE" id="PS00216">
    <property type="entry name" value="SUGAR_TRANSPORT_1"/>
    <property type="match status" value="1"/>
</dbReference>
<feature type="transmembrane region" description="Helical" evidence="7">
    <location>
        <begin position="113"/>
        <end position="135"/>
    </location>
</feature>
<accession>B3M7I4</accession>
<feature type="domain" description="Major facilitator superfamily (MFS) profile" evidence="8">
    <location>
        <begin position="19"/>
        <end position="486"/>
    </location>
</feature>
<comment type="similarity">
    <text evidence="2">Belongs to the major facilitator superfamily.</text>
</comment>
<evidence type="ECO:0000256" key="5">
    <source>
        <dbReference type="ARBA" id="ARBA00022989"/>
    </source>
</evidence>
<protein>
    <recommendedName>
        <fullName evidence="8">Major facilitator superfamily (MFS) profile domain-containing protein</fullName>
    </recommendedName>
</protein>
<evidence type="ECO:0000313" key="10">
    <source>
        <dbReference type="Proteomes" id="UP000007801"/>
    </source>
</evidence>
<dbReference type="EMBL" id="CH902618">
    <property type="protein sequence ID" value="EDV39882.1"/>
    <property type="molecule type" value="Genomic_DNA"/>
</dbReference>
<feature type="transmembrane region" description="Helical" evidence="7">
    <location>
        <begin position="9"/>
        <end position="32"/>
    </location>
</feature>
<dbReference type="InterPro" id="IPR036259">
    <property type="entry name" value="MFS_trans_sf"/>
</dbReference>
<dbReference type="PANTHER" id="PTHR23511">
    <property type="entry name" value="SYNAPTIC VESICLE GLYCOPROTEIN 2"/>
    <property type="match status" value="1"/>
</dbReference>
<keyword evidence="6 7" id="KW-0472">Membrane</keyword>
<keyword evidence="5 7" id="KW-1133">Transmembrane helix</keyword>
<feature type="transmembrane region" description="Helical" evidence="7">
    <location>
        <begin position="60"/>
        <end position="80"/>
    </location>
</feature>
<evidence type="ECO:0000256" key="2">
    <source>
        <dbReference type="ARBA" id="ARBA00008335"/>
    </source>
</evidence>
<dbReference type="InterPro" id="IPR005828">
    <property type="entry name" value="MFS_sugar_transport-like"/>
</dbReference>
<feature type="transmembrane region" description="Helical" evidence="7">
    <location>
        <begin position="440"/>
        <end position="457"/>
    </location>
</feature>
<feature type="transmembrane region" description="Helical" evidence="7">
    <location>
        <begin position="188"/>
        <end position="207"/>
    </location>
</feature>
<evidence type="ECO:0000256" key="4">
    <source>
        <dbReference type="ARBA" id="ARBA00022692"/>
    </source>
</evidence>
<dbReference type="GeneID" id="6506879"/>
<feature type="transmembrane region" description="Helical" evidence="7">
    <location>
        <begin position="281"/>
        <end position="304"/>
    </location>
</feature>
<feature type="transmembrane region" description="Helical" evidence="7">
    <location>
        <begin position="463"/>
        <end position="482"/>
    </location>
</feature>
<dbReference type="GO" id="GO:0022857">
    <property type="term" value="F:transmembrane transporter activity"/>
    <property type="evidence" value="ECO:0007669"/>
    <property type="project" value="InterPro"/>
</dbReference>
<evidence type="ECO:0000256" key="7">
    <source>
        <dbReference type="SAM" id="Phobius"/>
    </source>
</evidence>
<gene>
    <name evidence="9" type="primary">Dana\GF24246</name>
    <name evidence="9" type="synonym">dana_GLEANR_8984</name>
    <name evidence="9" type="ORF">GF24246</name>
</gene>
<evidence type="ECO:0000256" key="1">
    <source>
        <dbReference type="ARBA" id="ARBA00004141"/>
    </source>
</evidence>
<dbReference type="Gene3D" id="1.20.1250.20">
    <property type="entry name" value="MFS general substrate transporter like domains"/>
    <property type="match status" value="1"/>
</dbReference>
<dbReference type="AlphaFoldDB" id="B3M7I4"/>
<dbReference type="Pfam" id="PF00083">
    <property type="entry name" value="Sugar_tr"/>
    <property type="match status" value="1"/>
</dbReference>
<evidence type="ECO:0000259" key="8">
    <source>
        <dbReference type="PROSITE" id="PS50850"/>
    </source>
</evidence>
<keyword evidence="10" id="KW-1185">Reference proteome</keyword>
<dbReference type="STRING" id="7217.B3M7I4"/>
<dbReference type="OMA" id="CDVTFNI"/>
<dbReference type="InterPro" id="IPR020846">
    <property type="entry name" value="MFS_dom"/>
</dbReference>
<name>B3M7I4_DROAN</name>
<dbReference type="Proteomes" id="UP000007801">
    <property type="component" value="Unassembled WGS sequence"/>
</dbReference>
<keyword evidence="4 7" id="KW-0812">Transmembrane</keyword>
<dbReference type="GO" id="GO:0016020">
    <property type="term" value="C:membrane"/>
    <property type="evidence" value="ECO:0007669"/>
    <property type="project" value="UniProtKB-SubCell"/>
</dbReference>
<dbReference type="InterPro" id="IPR005829">
    <property type="entry name" value="Sugar_transporter_CS"/>
</dbReference>
<dbReference type="InParanoid" id="B3M7I4"/>
<evidence type="ECO:0000256" key="6">
    <source>
        <dbReference type="ARBA" id="ARBA00023136"/>
    </source>
</evidence>
<organism evidence="9 10">
    <name type="scientific">Drosophila ananassae</name>
    <name type="common">Fruit fly</name>
    <dbReference type="NCBI Taxonomy" id="7217"/>
    <lineage>
        <taxon>Eukaryota</taxon>
        <taxon>Metazoa</taxon>
        <taxon>Ecdysozoa</taxon>
        <taxon>Arthropoda</taxon>
        <taxon>Hexapoda</taxon>
        <taxon>Insecta</taxon>
        <taxon>Pterygota</taxon>
        <taxon>Neoptera</taxon>
        <taxon>Endopterygota</taxon>
        <taxon>Diptera</taxon>
        <taxon>Brachycera</taxon>
        <taxon>Muscomorpha</taxon>
        <taxon>Ephydroidea</taxon>
        <taxon>Drosophilidae</taxon>
        <taxon>Drosophila</taxon>
        <taxon>Sophophora</taxon>
    </lineage>
</organism>
<dbReference type="eggNOG" id="KOG0255">
    <property type="taxonomic scope" value="Eukaryota"/>
</dbReference>
<feature type="transmembrane region" description="Helical" evidence="7">
    <location>
        <begin position="351"/>
        <end position="370"/>
    </location>
</feature>